<dbReference type="RefSeq" id="WP_321534823.1">
    <property type="nucleotide sequence ID" value="NZ_JARGDL010000002.1"/>
</dbReference>
<dbReference type="EC" id="7.1.1.-" evidence="3"/>
<comment type="subcellular location">
    <subcellularLocation>
        <location evidence="3">Cell membrane</location>
        <topology evidence="3">Peripheral membrane protein</topology>
        <orientation evidence="3">Cytoplasmic side</orientation>
    </subcellularLocation>
</comment>
<dbReference type="PROSITE" id="PS00542">
    <property type="entry name" value="COMPLEX1_30K"/>
    <property type="match status" value="1"/>
</dbReference>
<keyword evidence="3 4" id="KW-1278">Translocase</keyword>
<comment type="caution">
    <text evidence="7">The sequence shown here is derived from an EMBL/GenBank/DDBJ whole genome shotgun (WGS) entry which is preliminary data.</text>
</comment>
<dbReference type="InterPro" id="IPR020396">
    <property type="entry name" value="NADH_UbQ_OxRdtase_CS"/>
</dbReference>
<dbReference type="GO" id="GO:0005886">
    <property type="term" value="C:plasma membrane"/>
    <property type="evidence" value="ECO:0007669"/>
    <property type="project" value="UniProtKB-SubCell"/>
</dbReference>
<keyword evidence="3" id="KW-1003">Cell membrane</keyword>
<proteinExistence type="inferred from homology"/>
<dbReference type="AlphaFoldDB" id="A0AAE3TDB5"/>
<comment type="catalytic activity">
    <reaction evidence="3 5">
        <text>a quinone + NADH + 5 H(+)(in) = a quinol + NAD(+) + 4 H(+)(out)</text>
        <dbReference type="Rhea" id="RHEA:57888"/>
        <dbReference type="ChEBI" id="CHEBI:15378"/>
        <dbReference type="ChEBI" id="CHEBI:24646"/>
        <dbReference type="ChEBI" id="CHEBI:57540"/>
        <dbReference type="ChEBI" id="CHEBI:57945"/>
        <dbReference type="ChEBI" id="CHEBI:132124"/>
    </reaction>
</comment>
<dbReference type="SUPFAM" id="SSF143243">
    <property type="entry name" value="Nqo5-like"/>
    <property type="match status" value="1"/>
</dbReference>
<dbReference type="PANTHER" id="PTHR10884:SF14">
    <property type="entry name" value="NADH DEHYDROGENASE [UBIQUINONE] IRON-SULFUR PROTEIN 3, MITOCHONDRIAL"/>
    <property type="match status" value="1"/>
</dbReference>
<dbReference type="GO" id="GO:0050136">
    <property type="term" value="F:NADH dehydrogenase (quinone) (non-electrogenic) activity"/>
    <property type="evidence" value="ECO:0007669"/>
    <property type="project" value="UniProtKB-UniRule"/>
</dbReference>
<dbReference type="InterPro" id="IPR001268">
    <property type="entry name" value="NADH_UbQ_OxRdtase_30kDa_su"/>
</dbReference>
<dbReference type="GO" id="GO:0008137">
    <property type="term" value="F:NADH dehydrogenase (ubiquinone) activity"/>
    <property type="evidence" value="ECO:0007669"/>
    <property type="project" value="InterPro"/>
</dbReference>
<dbReference type="NCBIfam" id="TIGR01961">
    <property type="entry name" value="NuoC_fam"/>
    <property type="match status" value="1"/>
</dbReference>
<dbReference type="GO" id="GO:0048038">
    <property type="term" value="F:quinone binding"/>
    <property type="evidence" value="ECO:0007669"/>
    <property type="project" value="UniProtKB-KW"/>
</dbReference>
<gene>
    <name evidence="3" type="primary">nuoC</name>
    <name evidence="7" type="ORF">P0M35_02775</name>
</gene>
<evidence type="ECO:0000259" key="6">
    <source>
        <dbReference type="Pfam" id="PF00329"/>
    </source>
</evidence>
<dbReference type="EMBL" id="JARGDL010000002">
    <property type="protein sequence ID" value="MDF1611058.1"/>
    <property type="molecule type" value="Genomic_DNA"/>
</dbReference>
<dbReference type="InterPro" id="IPR010218">
    <property type="entry name" value="NADH_DH_suC"/>
</dbReference>
<evidence type="ECO:0000256" key="4">
    <source>
        <dbReference type="RuleBase" id="RU003456"/>
    </source>
</evidence>
<dbReference type="InterPro" id="IPR037232">
    <property type="entry name" value="NADH_quin_OxRdtase_su_C/D-like"/>
</dbReference>
<dbReference type="Gene3D" id="3.30.460.80">
    <property type="entry name" value="NADH:ubiquinone oxidoreductase, 30kDa subunit"/>
    <property type="match status" value="1"/>
</dbReference>
<organism evidence="7 8">
    <name type="scientific">Stygiobacter electus</name>
    <dbReference type="NCBI Taxonomy" id="3032292"/>
    <lineage>
        <taxon>Bacteria</taxon>
        <taxon>Pseudomonadati</taxon>
        <taxon>Ignavibacteriota</taxon>
        <taxon>Ignavibacteria</taxon>
        <taxon>Ignavibacteriales</taxon>
        <taxon>Melioribacteraceae</taxon>
        <taxon>Stygiobacter</taxon>
    </lineage>
</organism>
<keyword evidence="3" id="KW-0830">Ubiquinone</keyword>
<name>A0AAE3TDB5_9BACT</name>
<evidence type="ECO:0000313" key="7">
    <source>
        <dbReference type="EMBL" id="MDF1611058.1"/>
    </source>
</evidence>
<evidence type="ECO:0000256" key="1">
    <source>
        <dbReference type="ARBA" id="ARBA00007569"/>
    </source>
</evidence>
<evidence type="ECO:0000313" key="8">
    <source>
        <dbReference type="Proteomes" id="UP001221302"/>
    </source>
</evidence>
<evidence type="ECO:0000256" key="3">
    <source>
        <dbReference type="HAMAP-Rule" id="MF_01357"/>
    </source>
</evidence>
<keyword evidence="3 5" id="KW-0874">Quinone</keyword>
<evidence type="ECO:0000256" key="5">
    <source>
        <dbReference type="RuleBase" id="RU003582"/>
    </source>
</evidence>
<dbReference type="Pfam" id="PF00329">
    <property type="entry name" value="Complex1_30kDa"/>
    <property type="match status" value="1"/>
</dbReference>
<dbReference type="Proteomes" id="UP001221302">
    <property type="component" value="Unassembled WGS sequence"/>
</dbReference>
<dbReference type="PANTHER" id="PTHR10884">
    <property type="entry name" value="NADH DEHYDROGENASE UBIQUINONE IRON-SULFUR PROTEIN 3"/>
    <property type="match status" value="1"/>
</dbReference>
<keyword evidence="3" id="KW-0472">Membrane</keyword>
<comment type="subunit">
    <text evidence="3">NDH-1 is composed of 14 different subunits. Subunits NuoB, C, D, E, F, and G constitute the peripheral sector of the complex.</text>
</comment>
<comment type="similarity">
    <text evidence="1 3 4">Belongs to the complex I 30 kDa subunit family.</text>
</comment>
<comment type="function">
    <text evidence="3">NDH-1 shuttles electrons from NADH, via FMN and iron-sulfur (Fe-S) centers, to quinones in the respiratory chain. The immediate electron acceptor for the enzyme in this species is believed to be ubiquinone. Couples the redox reaction to proton translocation (for every two electrons transferred, four hydrogen ions are translocated across the cytoplasmic membrane), and thus conserves the redox energy in a proton gradient.</text>
</comment>
<accession>A0AAE3TDB5</accession>
<keyword evidence="8" id="KW-1185">Reference proteome</keyword>
<sequence>MDNKELIIQKLKENFSDSIVEISDFRDDLSITIKPNVIFDVAKFLKENDELLFVMCKDVTAIDWATRKNRFTVVYHIYSFKLNFNLRLKSNLEAEPYQIESVTSIWQSANWYERETYDMYGIEFLNHPDLRRMYMPEGFEYHPLRKDFPVLGIPGSLPLPQKPE</sequence>
<keyword evidence="2 3" id="KW-0813">Transport</keyword>
<protein>
    <recommendedName>
        <fullName evidence="3">NADH-quinone oxidoreductase subunit C</fullName>
        <ecNumber evidence="3">7.1.1.-</ecNumber>
    </recommendedName>
    <alternativeName>
        <fullName evidence="3">NADH dehydrogenase I subunit C</fullName>
    </alternativeName>
    <alternativeName>
        <fullName evidence="3">NDH-1 subunit C</fullName>
    </alternativeName>
</protein>
<reference evidence="7" key="1">
    <citation type="submission" date="2023-03" db="EMBL/GenBank/DDBJ databases">
        <title>Stygiobacter electus gen. nov., sp. nov., facultatively anaerobic thermotolerant bacterium of the class Ignavibacteria from a well of Yessentuki mineral water deposit.</title>
        <authorList>
            <person name="Podosokorskaya O.A."/>
            <person name="Elcheninov A.G."/>
            <person name="Petrova N.F."/>
            <person name="Zavarzina D.G."/>
            <person name="Kublanov I.V."/>
            <person name="Merkel A.Y."/>
        </authorList>
    </citation>
    <scope>NUCLEOTIDE SEQUENCE</scope>
    <source>
        <strain evidence="7">09-Me</strain>
    </source>
</reference>
<dbReference type="HAMAP" id="MF_01357">
    <property type="entry name" value="NDH1_NuoC"/>
    <property type="match status" value="1"/>
</dbReference>
<evidence type="ECO:0000256" key="2">
    <source>
        <dbReference type="ARBA" id="ARBA00022448"/>
    </source>
</evidence>
<feature type="domain" description="NADH:ubiquinone oxidoreductase 30kDa subunit" evidence="6">
    <location>
        <begin position="31"/>
        <end position="150"/>
    </location>
</feature>
<keyword evidence="3 4" id="KW-0520">NAD</keyword>